<keyword evidence="3" id="KW-1185">Reference proteome</keyword>
<gene>
    <name evidence="2" type="ORF">PPRIM_AZ9-3.1.T0100064</name>
</gene>
<dbReference type="EMBL" id="CAJJDM010000007">
    <property type="protein sequence ID" value="CAD8045862.1"/>
    <property type="molecule type" value="Genomic_DNA"/>
</dbReference>
<feature type="transmembrane region" description="Helical" evidence="1">
    <location>
        <begin position="171"/>
        <end position="191"/>
    </location>
</feature>
<dbReference type="PANTHER" id="PTHR39299:SF1">
    <property type="entry name" value="TRANSMEMBRANE PROTEIN"/>
    <property type="match status" value="1"/>
</dbReference>
<comment type="caution">
    <text evidence="2">The sequence shown here is derived from an EMBL/GenBank/DDBJ whole genome shotgun (WGS) entry which is preliminary data.</text>
</comment>
<dbReference type="OMA" id="DICAIVI"/>
<reference evidence="2" key="1">
    <citation type="submission" date="2021-01" db="EMBL/GenBank/DDBJ databases">
        <authorList>
            <consortium name="Genoscope - CEA"/>
            <person name="William W."/>
        </authorList>
    </citation>
    <scope>NUCLEOTIDE SEQUENCE</scope>
</reference>
<sequence>MDKLEKLYDYIRDKGSKQLFILISIQMSFLIISCIALIILENQQNDAEYRKENLYKWLILLLFSLSQLYYAWHSMIKKNMLELLAYLIISICTTIASTLRYFYISMNEELDHKILVQTVCYIYIVFSIFVQIIGLISYKYFLEAFRDEIFTKIGASVNEQNKFKWFTSFECLLQVYAQLTFLIFVTFFFFFDTSIDDQKQIHLIADICAIVIIIIGFIIGYIGVKKRQLKLLYLYFVIAFLICIAENVKLFLFLQYYDYQFEKIHLDWATFSIITIIFSSSIIVLGFNFFYGYKCVKLKLMDIKTFDEDKPQKDHFLSQYDY</sequence>
<name>A0A8S1JT23_PARPR</name>
<keyword evidence="1" id="KW-0472">Membrane</keyword>
<keyword evidence="1" id="KW-1133">Transmembrane helix</keyword>
<keyword evidence="1" id="KW-0812">Transmembrane</keyword>
<evidence type="ECO:0000313" key="2">
    <source>
        <dbReference type="EMBL" id="CAD8045862.1"/>
    </source>
</evidence>
<evidence type="ECO:0000313" key="3">
    <source>
        <dbReference type="Proteomes" id="UP000688137"/>
    </source>
</evidence>
<feature type="transmembrane region" description="Helical" evidence="1">
    <location>
        <begin position="231"/>
        <end position="256"/>
    </location>
</feature>
<organism evidence="2 3">
    <name type="scientific">Paramecium primaurelia</name>
    <dbReference type="NCBI Taxonomy" id="5886"/>
    <lineage>
        <taxon>Eukaryota</taxon>
        <taxon>Sar</taxon>
        <taxon>Alveolata</taxon>
        <taxon>Ciliophora</taxon>
        <taxon>Intramacronucleata</taxon>
        <taxon>Oligohymenophorea</taxon>
        <taxon>Peniculida</taxon>
        <taxon>Parameciidae</taxon>
        <taxon>Paramecium</taxon>
    </lineage>
</organism>
<feature type="transmembrane region" description="Helical" evidence="1">
    <location>
        <begin position="268"/>
        <end position="291"/>
    </location>
</feature>
<dbReference type="AlphaFoldDB" id="A0A8S1JT23"/>
<dbReference type="PROSITE" id="PS51257">
    <property type="entry name" value="PROKAR_LIPOPROTEIN"/>
    <property type="match status" value="1"/>
</dbReference>
<proteinExistence type="predicted"/>
<evidence type="ECO:0008006" key="4">
    <source>
        <dbReference type="Google" id="ProtNLM"/>
    </source>
</evidence>
<feature type="transmembrane region" description="Helical" evidence="1">
    <location>
        <begin position="115"/>
        <end position="136"/>
    </location>
</feature>
<dbReference type="PANTHER" id="PTHR39299">
    <property type="entry name" value="TRANSMEMBRANE PROTEIN"/>
    <property type="match status" value="1"/>
</dbReference>
<feature type="transmembrane region" description="Helical" evidence="1">
    <location>
        <begin position="203"/>
        <end position="224"/>
    </location>
</feature>
<accession>A0A8S1JT23</accession>
<dbReference type="Proteomes" id="UP000688137">
    <property type="component" value="Unassembled WGS sequence"/>
</dbReference>
<feature type="transmembrane region" description="Helical" evidence="1">
    <location>
        <begin position="20"/>
        <end position="39"/>
    </location>
</feature>
<protein>
    <recommendedName>
        <fullName evidence="4">Transmembrane protein</fullName>
    </recommendedName>
</protein>
<feature type="transmembrane region" description="Helical" evidence="1">
    <location>
        <begin position="54"/>
        <end position="72"/>
    </location>
</feature>
<evidence type="ECO:0000256" key="1">
    <source>
        <dbReference type="SAM" id="Phobius"/>
    </source>
</evidence>
<feature type="transmembrane region" description="Helical" evidence="1">
    <location>
        <begin position="84"/>
        <end position="103"/>
    </location>
</feature>